<dbReference type="EMBL" id="UPPP01000066">
    <property type="protein sequence ID" value="VBB06670.1"/>
    <property type="molecule type" value="Genomic_DNA"/>
</dbReference>
<feature type="short sequence motif" description="HXTX 2" evidence="2">
    <location>
        <begin position="133"/>
        <end position="136"/>
    </location>
</feature>
<dbReference type="Proteomes" id="UP000277811">
    <property type="component" value="Unassembled WGS sequence"/>
</dbReference>
<dbReference type="PANTHER" id="PTHR35561:SF1">
    <property type="entry name" value="RNA 2',3'-CYCLIC PHOSPHODIESTERASE"/>
    <property type="match status" value="1"/>
</dbReference>
<feature type="short sequence motif" description="HXTX 1" evidence="2">
    <location>
        <begin position="46"/>
        <end position="49"/>
    </location>
</feature>
<comment type="function">
    <text evidence="2">Hydrolyzes RNA 2',3'-cyclic phosphodiester to an RNA 2'-phosphomonoester.</text>
</comment>
<dbReference type="InterPro" id="IPR004175">
    <property type="entry name" value="RNA_CPDase"/>
</dbReference>
<name>A0A498R6Y0_9FIRM</name>
<dbReference type="AlphaFoldDB" id="A0A498R6Y0"/>
<protein>
    <recommendedName>
        <fullName evidence="2">RNA 2',3'-cyclic phosphodiesterase</fullName>
        <shortName evidence="2">RNA 2',3'-CPDase</shortName>
        <ecNumber evidence="2">3.1.4.58</ecNumber>
    </recommendedName>
</protein>
<feature type="active site" description="Proton donor" evidence="2">
    <location>
        <position position="46"/>
    </location>
</feature>
<comment type="catalytic activity">
    <reaction evidence="2">
        <text>a 3'-end 2',3'-cyclophospho-ribonucleotide-RNA + H2O = a 3'-end 2'-phospho-ribonucleotide-RNA + H(+)</text>
        <dbReference type="Rhea" id="RHEA:11828"/>
        <dbReference type="Rhea" id="RHEA-COMP:10464"/>
        <dbReference type="Rhea" id="RHEA-COMP:17353"/>
        <dbReference type="ChEBI" id="CHEBI:15377"/>
        <dbReference type="ChEBI" id="CHEBI:15378"/>
        <dbReference type="ChEBI" id="CHEBI:83064"/>
        <dbReference type="ChEBI" id="CHEBI:173113"/>
        <dbReference type="EC" id="3.1.4.58"/>
    </reaction>
</comment>
<sequence length="210" mass="23897">MERGDFLRLFIAIELPEEIIAELDRLRTGLAGEINKARFVDRSNLHITLQFLGEMEPAMVGKLTDQLRCAALQQRPFVLRLGKPGVFGGKNPFRVLWIGLEGDTQALGTLRSNISAALTGAGFPVPGNNYQPHITLAREIYFINSRPVRRDEIDCSPAGKAFPVERFSLLESTVIDRRRRYCPLATFFCRIVRTVKCEFYYITGRKEQEF</sequence>
<organism evidence="3 4">
    <name type="scientific">Lucifera butyrica</name>
    <dbReference type="NCBI Taxonomy" id="1351585"/>
    <lineage>
        <taxon>Bacteria</taxon>
        <taxon>Bacillati</taxon>
        <taxon>Bacillota</taxon>
        <taxon>Negativicutes</taxon>
        <taxon>Veillonellales</taxon>
        <taxon>Veillonellaceae</taxon>
        <taxon>Lucifera</taxon>
    </lineage>
</organism>
<dbReference type="PANTHER" id="PTHR35561">
    <property type="entry name" value="RNA 2',3'-CYCLIC PHOSPHODIESTERASE"/>
    <property type="match status" value="1"/>
</dbReference>
<evidence type="ECO:0000256" key="1">
    <source>
        <dbReference type="ARBA" id="ARBA00022801"/>
    </source>
</evidence>
<evidence type="ECO:0000313" key="3">
    <source>
        <dbReference type="EMBL" id="VBB06670.1"/>
    </source>
</evidence>
<keyword evidence="4" id="KW-1185">Reference proteome</keyword>
<dbReference type="Pfam" id="PF13563">
    <property type="entry name" value="2_5_RNA_ligase2"/>
    <property type="match status" value="1"/>
</dbReference>
<dbReference type="HAMAP" id="MF_01940">
    <property type="entry name" value="RNA_CPDase"/>
    <property type="match status" value="1"/>
</dbReference>
<dbReference type="GO" id="GO:0004113">
    <property type="term" value="F:2',3'-cyclic-nucleotide 3'-phosphodiesterase activity"/>
    <property type="evidence" value="ECO:0007669"/>
    <property type="project" value="InterPro"/>
</dbReference>
<evidence type="ECO:0000313" key="4">
    <source>
        <dbReference type="Proteomes" id="UP000277811"/>
    </source>
</evidence>
<feature type="active site" description="Proton acceptor" evidence="2">
    <location>
        <position position="133"/>
    </location>
</feature>
<dbReference type="NCBIfam" id="TIGR02258">
    <property type="entry name" value="2_5_ligase"/>
    <property type="match status" value="1"/>
</dbReference>
<dbReference type="GO" id="GO:0008664">
    <property type="term" value="F:RNA 2',3'-cyclic 3'-phosphodiesterase activity"/>
    <property type="evidence" value="ECO:0007669"/>
    <property type="project" value="UniProtKB-EC"/>
</dbReference>
<dbReference type="InterPro" id="IPR009097">
    <property type="entry name" value="Cyclic_Pdiesterase"/>
</dbReference>
<comment type="similarity">
    <text evidence="2">Belongs to the 2H phosphoesterase superfamily. ThpR family.</text>
</comment>
<proteinExistence type="inferred from homology"/>
<evidence type="ECO:0000256" key="2">
    <source>
        <dbReference type="HAMAP-Rule" id="MF_01940"/>
    </source>
</evidence>
<dbReference type="SUPFAM" id="SSF55144">
    <property type="entry name" value="LigT-like"/>
    <property type="match status" value="1"/>
</dbReference>
<accession>A0A498R6Y0</accession>
<dbReference type="EC" id="3.1.4.58" evidence="2"/>
<reference evidence="3 4" key="1">
    <citation type="submission" date="2018-06" db="EMBL/GenBank/DDBJ databases">
        <authorList>
            <person name="Strepis N."/>
        </authorList>
    </citation>
    <scope>NUCLEOTIDE SEQUENCE [LARGE SCALE GENOMIC DNA]</scope>
    <source>
        <strain evidence="3">LUCI</strain>
    </source>
</reference>
<dbReference type="Gene3D" id="3.90.1140.10">
    <property type="entry name" value="Cyclic phosphodiesterase"/>
    <property type="match status" value="1"/>
</dbReference>
<gene>
    <name evidence="3" type="ORF">LUCI_1906</name>
</gene>
<keyword evidence="1 2" id="KW-0378">Hydrolase</keyword>